<keyword evidence="1" id="KW-0175">Coiled coil</keyword>
<dbReference type="InterPro" id="IPR030916">
    <property type="entry name" value="ELWxxDGT_rpt"/>
</dbReference>
<gene>
    <name evidence="2" type="ORF">EWM59_10305</name>
</gene>
<dbReference type="EMBL" id="SEWF01000012">
    <property type="protein sequence ID" value="RYU95746.1"/>
    <property type="molecule type" value="Genomic_DNA"/>
</dbReference>
<dbReference type="OrthoDB" id="1489153at2"/>
<dbReference type="InterPro" id="IPR055015">
    <property type="entry name" value="GCX_COOH"/>
</dbReference>
<evidence type="ECO:0000256" key="1">
    <source>
        <dbReference type="SAM" id="Coils"/>
    </source>
</evidence>
<evidence type="ECO:0000313" key="2">
    <source>
        <dbReference type="EMBL" id="RYU95746.1"/>
    </source>
</evidence>
<dbReference type="NCBIfam" id="TIGR04534">
    <property type="entry name" value="ELWxxDGT_rpt"/>
    <property type="match status" value="3"/>
</dbReference>
<feature type="coiled-coil region" evidence="1">
    <location>
        <begin position="1055"/>
        <end position="1082"/>
    </location>
</feature>
<name>A0A4Q5M0E9_9BACT</name>
<evidence type="ECO:0008006" key="4">
    <source>
        <dbReference type="Google" id="ProtNLM"/>
    </source>
</evidence>
<accession>A0A4Q5M0E9</accession>
<reference evidence="2 3" key="1">
    <citation type="submission" date="2019-02" db="EMBL/GenBank/DDBJ databases">
        <title>Bacterial novel species Emticicia sp. 17J42-9 isolated from soil.</title>
        <authorList>
            <person name="Jung H.-Y."/>
        </authorList>
    </citation>
    <scope>NUCLEOTIDE SEQUENCE [LARGE SCALE GENOMIC DNA]</scope>
    <source>
        <strain evidence="2 3">17J42-9</strain>
    </source>
</reference>
<proteinExistence type="predicted"/>
<dbReference type="Proteomes" id="UP000293162">
    <property type="component" value="Unassembled WGS sequence"/>
</dbReference>
<comment type="caution">
    <text evidence="2">The sequence shown here is derived from an EMBL/GenBank/DDBJ whole genome shotgun (WGS) entry which is preliminary data.</text>
</comment>
<evidence type="ECO:0000313" key="3">
    <source>
        <dbReference type="Proteomes" id="UP000293162"/>
    </source>
</evidence>
<sequence length="1146" mass="126374">MKQLYVILFTVISFVSPAQKLLKDIVTSNASSHPRAMVNANGKYFFIAKGAQSNSELFVTDGTNAGTVQLTNSSSNSGPYLDGALFSFGDKILFSAYYYLNNNYQGSELWISDGTVAGTKLLKEINTNSNSSSYPGSFIKLGSKAIFWANDGVNGTEPWVTDGTPEGTFLLNDLNPGSSSSFVNNPADVVILNSKLYFSSYSPNNGYELYVSDGNPWGTYMIKDIYPGSNSSSPGYFTLLGNKFYFSANDGTNGTELWVSDGTDYGTTVFKDIYSGPNSSYISNIMELNGKLIFRADNGGTGYELFVSNGTNAGTTLLKDIYPGYASSSPQDFIKSGNNIFFSATDGVNGRELWKTNGTIAGTSLVKDINLTSSLDESYTFSSNSTRRKFVDANGKLFFIANNGPDGFELWKSDGTTAGTSMVKEFVPGPVSSELYNLQAFGSNLYFSATDNAGKYVYYKTDGTNAGTVSVSDMNPGLPVESVFPLLNLSNTYLYFAAYNKEVGYELFRTNGTTISLIKDIEPNFYSNSADFSTKIGLGDNLLFTYNDNLHGLELWKTDGASNTGIIKEMTKYPTIGSSYYSNSSSISSLVTFKNYSYFLSNGSIWRTNGQNMEIFAGSSSYIYSMILSNNKIRWVTTNQLYESDGDDIKLIASLNDYNYYSSYLAADINGITYFLYSTYSNGTELWRTDGTAGGTWMVRDINYGSSPTSFGIFKKVGNKLFFTVYSDVNFGTELWVTDGTEGGTYLVKDINPGFNSSSPYNLTNLNDNLLIFSAYNNSYGSELWRSDGTEAGTYMVADINSGSSGSYPSSYEMGEFAILNNKVYFEAYGNFGFRLYWTDGNTVSMFNRAIDPEAMIKFNNQLYFRGVDYNDPQGYELWKSDGTVAGTSMVKDIFKGTSSSYPSKFFAFNDVLYFTANDGIHGIELWSLTPCADSLYINSALTGTEKYQASKIIVGAEANTIDGTANITYDAANYVLLQPGFSTNDGAVFQTLLEGCGNNAPLTGNADNTTTQKTDNRTEEYIQDMQDAPSIDDFITKGNNSDLRQIWAKYLEDSRVLIDKEQQLKNELKILNEQKSEVKTNKNQEALVNHYNASNSKEQAYEIARQEAGKYNYFINPVRNQQGEKLGYDLTIYAAGKKYESAIRY</sequence>
<dbReference type="RefSeq" id="WP_130020885.1">
    <property type="nucleotide sequence ID" value="NZ_SEWF01000012.1"/>
</dbReference>
<dbReference type="NCBIfam" id="NF045639">
    <property type="entry name" value="GCX_COOH"/>
    <property type="match status" value="1"/>
</dbReference>
<protein>
    <recommendedName>
        <fullName evidence="4">Hyalin</fullName>
    </recommendedName>
</protein>
<keyword evidence="3" id="KW-1185">Reference proteome</keyword>
<dbReference type="AlphaFoldDB" id="A0A4Q5M0E9"/>
<organism evidence="2 3">
    <name type="scientific">Emticicia agri</name>
    <dbReference type="NCBI Taxonomy" id="2492393"/>
    <lineage>
        <taxon>Bacteria</taxon>
        <taxon>Pseudomonadati</taxon>
        <taxon>Bacteroidota</taxon>
        <taxon>Cytophagia</taxon>
        <taxon>Cytophagales</taxon>
        <taxon>Leadbetterellaceae</taxon>
        <taxon>Emticicia</taxon>
    </lineage>
</organism>